<reference evidence="2" key="1">
    <citation type="submission" date="2013-08" db="EMBL/GenBank/DDBJ databases">
        <authorList>
            <person name="Mendez C."/>
            <person name="Richter M."/>
            <person name="Ferrer M."/>
            <person name="Sanchez J."/>
        </authorList>
    </citation>
    <scope>NUCLEOTIDE SEQUENCE</scope>
</reference>
<gene>
    <name evidence="2" type="ORF">B1B_17452</name>
</gene>
<dbReference type="GO" id="GO:0004497">
    <property type="term" value="F:monooxygenase activity"/>
    <property type="evidence" value="ECO:0007669"/>
    <property type="project" value="InterPro"/>
</dbReference>
<evidence type="ECO:0000313" key="2">
    <source>
        <dbReference type="EMBL" id="EQD33737.1"/>
    </source>
</evidence>
<feature type="non-terminal residue" evidence="2">
    <location>
        <position position="91"/>
    </location>
</feature>
<dbReference type="InterPro" id="IPR036396">
    <property type="entry name" value="Cyt_P450_sf"/>
</dbReference>
<protein>
    <recommendedName>
        <fullName evidence="3">Cytochrome P450</fullName>
    </recommendedName>
</protein>
<dbReference type="SUPFAM" id="SSF48264">
    <property type="entry name" value="Cytochrome P450"/>
    <property type="match status" value="1"/>
</dbReference>
<dbReference type="GO" id="GO:0020037">
    <property type="term" value="F:heme binding"/>
    <property type="evidence" value="ECO:0007669"/>
    <property type="project" value="InterPro"/>
</dbReference>
<reference evidence="2" key="2">
    <citation type="journal article" date="2014" name="ISME J.">
        <title>Microbial stratification in low pH oxic and suboxic macroscopic growths along an acid mine drainage.</title>
        <authorList>
            <person name="Mendez-Garcia C."/>
            <person name="Mesa V."/>
            <person name="Sprenger R.R."/>
            <person name="Richter M."/>
            <person name="Diez M.S."/>
            <person name="Solano J."/>
            <person name="Bargiela R."/>
            <person name="Golyshina O.V."/>
            <person name="Manteca A."/>
            <person name="Ramos J.L."/>
            <person name="Gallego J.R."/>
            <person name="Llorente I."/>
            <person name="Martins Dos Santos V.A."/>
            <person name="Jensen O.N."/>
            <person name="Pelaez A.I."/>
            <person name="Sanchez J."/>
            <person name="Ferrer M."/>
        </authorList>
    </citation>
    <scope>NUCLEOTIDE SEQUENCE</scope>
</reference>
<proteinExistence type="predicted"/>
<feature type="region of interest" description="Disordered" evidence="1">
    <location>
        <begin position="34"/>
        <end position="53"/>
    </location>
</feature>
<organism evidence="2">
    <name type="scientific">mine drainage metagenome</name>
    <dbReference type="NCBI Taxonomy" id="410659"/>
    <lineage>
        <taxon>unclassified sequences</taxon>
        <taxon>metagenomes</taxon>
        <taxon>ecological metagenomes</taxon>
    </lineage>
</organism>
<name>T0YPQ5_9ZZZZ</name>
<dbReference type="Gene3D" id="1.10.630.10">
    <property type="entry name" value="Cytochrome P450"/>
    <property type="match status" value="1"/>
</dbReference>
<dbReference type="AlphaFoldDB" id="T0YPQ5"/>
<evidence type="ECO:0008006" key="3">
    <source>
        <dbReference type="Google" id="ProtNLM"/>
    </source>
</evidence>
<comment type="caution">
    <text evidence="2">The sequence shown here is derived from an EMBL/GenBank/DDBJ whole genome shotgun (WGS) entry which is preliminary data.</text>
</comment>
<dbReference type="GO" id="GO:0005506">
    <property type="term" value="F:iron ion binding"/>
    <property type="evidence" value="ECO:0007669"/>
    <property type="project" value="InterPro"/>
</dbReference>
<accession>T0YPQ5</accession>
<dbReference type="GO" id="GO:0016705">
    <property type="term" value="F:oxidoreductase activity, acting on paired donors, with incorporation or reduction of molecular oxygen"/>
    <property type="evidence" value="ECO:0007669"/>
    <property type="project" value="InterPro"/>
</dbReference>
<feature type="non-terminal residue" evidence="2">
    <location>
        <position position="1"/>
    </location>
</feature>
<sequence>RLHRRLARADDRAVRAARGHLSRVRAGAQVVYLRRSPSRRRQADPGLEPPQLHQGVGLDRVKILLGNGIMTSEGEFWRRQRMMLQPLFHRR</sequence>
<dbReference type="EMBL" id="AUZY01011655">
    <property type="protein sequence ID" value="EQD33737.1"/>
    <property type="molecule type" value="Genomic_DNA"/>
</dbReference>
<evidence type="ECO:0000256" key="1">
    <source>
        <dbReference type="SAM" id="MobiDB-lite"/>
    </source>
</evidence>